<proteinExistence type="predicted"/>
<dbReference type="PANTHER" id="PTHR34236:SF1">
    <property type="entry name" value="DIMETHYL SULFOXIDE REDUCTASE TRANSCRIPTIONAL ACTIVATOR"/>
    <property type="match status" value="1"/>
</dbReference>
<gene>
    <name evidence="5" type="ORF">OB955_23700</name>
</gene>
<feature type="domain" description="HTH bat-type" evidence="3">
    <location>
        <begin position="157"/>
        <end position="209"/>
    </location>
</feature>
<keyword evidence="1" id="KW-0805">Transcription regulation</keyword>
<dbReference type="RefSeq" id="WP_338009336.1">
    <property type="nucleotide sequence ID" value="NZ_JAOPKB010000023.1"/>
</dbReference>
<evidence type="ECO:0000313" key="5">
    <source>
        <dbReference type="EMBL" id="MCU4975695.1"/>
    </source>
</evidence>
<evidence type="ECO:0000256" key="2">
    <source>
        <dbReference type="ARBA" id="ARBA00023163"/>
    </source>
</evidence>
<evidence type="ECO:0000259" key="4">
    <source>
        <dbReference type="Pfam" id="PF15915"/>
    </source>
</evidence>
<comment type="caution">
    <text evidence="5">The sequence shown here is derived from an EMBL/GenBank/DDBJ whole genome shotgun (WGS) entry which is preliminary data.</text>
</comment>
<evidence type="ECO:0000259" key="3">
    <source>
        <dbReference type="Pfam" id="PF04967"/>
    </source>
</evidence>
<keyword evidence="2" id="KW-0804">Transcription</keyword>
<dbReference type="InterPro" id="IPR031803">
    <property type="entry name" value="BAT_GAF/HTH-assoc"/>
</dbReference>
<dbReference type="InterPro" id="IPR007050">
    <property type="entry name" value="HTH_bacterioopsin"/>
</dbReference>
<protein>
    <submittedName>
        <fullName evidence="5">Helix-turn-helix domain-containing protein</fullName>
    </submittedName>
</protein>
<accession>A0ABT2QL78</accession>
<dbReference type="PANTHER" id="PTHR34236">
    <property type="entry name" value="DIMETHYL SULFOXIDE REDUCTASE TRANSCRIPTIONAL ACTIVATOR"/>
    <property type="match status" value="1"/>
</dbReference>
<name>A0ABT2QL78_9EURY</name>
<dbReference type="Pfam" id="PF15915">
    <property type="entry name" value="BAT"/>
    <property type="match status" value="1"/>
</dbReference>
<dbReference type="Pfam" id="PF04967">
    <property type="entry name" value="HTH_10"/>
    <property type="match status" value="1"/>
</dbReference>
<evidence type="ECO:0000313" key="6">
    <source>
        <dbReference type="Proteomes" id="UP001320972"/>
    </source>
</evidence>
<organism evidence="5 6">
    <name type="scientific">Natronoglomus mannanivorans</name>
    <dbReference type="NCBI Taxonomy" id="2979990"/>
    <lineage>
        <taxon>Archaea</taxon>
        <taxon>Methanobacteriati</taxon>
        <taxon>Methanobacteriota</taxon>
        <taxon>Stenosarchaea group</taxon>
        <taxon>Halobacteria</taxon>
        <taxon>Halobacteriales</taxon>
        <taxon>Natrialbaceae</taxon>
        <taxon>Natronoglomus</taxon>
    </lineage>
</organism>
<evidence type="ECO:0000256" key="1">
    <source>
        <dbReference type="ARBA" id="ARBA00023015"/>
    </source>
</evidence>
<reference evidence="5 6" key="1">
    <citation type="submission" date="2022-09" db="EMBL/GenBank/DDBJ databases">
        <title>Enrichment on poylsaccharides allowed isolation of novel metabolic and taxonomic groups of Haloarchaea.</title>
        <authorList>
            <person name="Sorokin D.Y."/>
            <person name="Elcheninov A.G."/>
            <person name="Khizhniak T.V."/>
            <person name="Kolganova T.V."/>
            <person name="Kublanov I.V."/>
        </authorList>
    </citation>
    <scope>NUCLEOTIDE SEQUENCE [LARGE SCALE GENOMIC DNA]</scope>
    <source>
        <strain evidence="5 6">AArc-m2/3/4</strain>
    </source>
</reference>
<dbReference type="Proteomes" id="UP001320972">
    <property type="component" value="Unassembled WGS sequence"/>
</dbReference>
<sequence>MSIIADFSVKSDDFALNHALTATPQMIVEIEQVVATMEDRIMPYFWVSGRDHAAFEDAFQDDSSVTNTAVIDEVEGAKLYRAEWTENVETIIYAYVELGATLMQAIGKAEDWELRMRFDSRDALSEFREACDENDISFELNRTREQEQPMASAQYDLTPTQRETLITALEAGYYEVPRAVTMRELAEQMGIAQQTLSNRFRAAYNNLITSTLTISHPDEEKD</sequence>
<dbReference type="EMBL" id="JAOPKB010000023">
    <property type="protein sequence ID" value="MCU4975695.1"/>
    <property type="molecule type" value="Genomic_DNA"/>
</dbReference>
<feature type="domain" description="Bacterioopsin transcriptional activator GAF and HTH associated" evidence="4">
    <location>
        <begin position="6"/>
        <end position="154"/>
    </location>
</feature>
<keyword evidence="6" id="KW-1185">Reference proteome</keyword>